<dbReference type="Gene3D" id="1.10.10.60">
    <property type="entry name" value="Homeodomain-like"/>
    <property type="match status" value="1"/>
</dbReference>
<dbReference type="PROSITE" id="PS50977">
    <property type="entry name" value="HTH_TETR_2"/>
    <property type="match status" value="1"/>
</dbReference>
<keyword evidence="1" id="KW-0678">Repressor</keyword>
<evidence type="ECO:0000256" key="2">
    <source>
        <dbReference type="ARBA" id="ARBA00023015"/>
    </source>
</evidence>
<evidence type="ECO:0000313" key="5">
    <source>
        <dbReference type="EMBL" id="SDE26920.1"/>
    </source>
</evidence>
<dbReference type="STRING" id="1045774.SAMN05421872_11832"/>
<dbReference type="GO" id="GO:0003700">
    <property type="term" value="F:DNA-binding transcription factor activity"/>
    <property type="evidence" value="ECO:0007669"/>
    <property type="project" value="TreeGrafter"/>
</dbReference>
<keyword evidence="6" id="KW-1185">Reference proteome</keyword>
<keyword evidence="4" id="KW-0804">Transcription</keyword>
<dbReference type="AlphaFoldDB" id="A0A1G7BJQ5"/>
<evidence type="ECO:0000256" key="4">
    <source>
        <dbReference type="ARBA" id="ARBA00023163"/>
    </source>
</evidence>
<dbReference type="InterPro" id="IPR001647">
    <property type="entry name" value="HTH_TetR"/>
</dbReference>
<dbReference type="RefSeq" id="WP_090860910.1">
    <property type="nucleotide sequence ID" value="NZ_FMZM01000018.1"/>
</dbReference>
<dbReference type="PANTHER" id="PTHR30055">
    <property type="entry name" value="HTH-TYPE TRANSCRIPTIONAL REGULATOR RUTR"/>
    <property type="match status" value="1"/>
</dbReference>
<dbReference type="EMBL" id="FMZM01000018">
    <property type="protein sequence ID" value="SDE26920.1"/>
    <property type="molecule type" value="Genomic_DNA"/>
</dbReference>
<keyword evidence="2" id="KW-0805">Transcription regulation</keyword>
<sequence length="203" mass="22768">MTTTRRRSTGSPTGVARKELILRSAAKVFSEKGFSSATVRDIADEADMLSGSLYYYFDSKEAMVEKVLVDYLDSMVRGYHVAVEEAGSPIEALERLMANALRGLVDNREEVTILQNDWHYVRPMEGIAERQRQVETVWLETIKQGIDDGGLRGDIDPRMLYRTIMGAIQAVIRWFDPRGKVAIDEVIAVQTAILLDGIRTAGR</sequence>
<dbReference type="PRINTS" id="PR00455">
    <property type="entry name" value="HTHTETR"/>
</dbReference>
<dbReference type="InterPro" id="IPR036271">
    <property type="entry name" value="Tet_transcr_reg_TetR-rel_C_sf"/>
</dbReference>
<keyword evidence="3 5" id="KW-0238">DNA-binding</keyword>
<dbReference type="GO" id="GO:0000976">
    <property type="term" value="F:transcription cis-regulatory region binding"/>
    <property type="evidence" value="ECO:0007669"/>
    <property type="project" value="TreeGrafter"/>
</dbReference>
<reference evidence="5 6" key="1">
    <citation type="submission" date="2016-10" db="EMBL/GenBank/DDBJ databases">
        <authorList>
            <person name="de Groot N.N."/>
        </authorList>
    </citation>
    <scope>NUCLEOTIDE SEQUENCE [LARGE SCALE GENOMIC DNA]</scope>
    <source>
        <strain evidence="5 6">CGMCC 4.6858</strain>
    </source>
</reference>
<name>A0A1G7BJQ5_9ACTN</name>
<dbReference type="SUPFAM" id="SSF48498">
    <property type="entry name" value="Tetracyclin repressor-like, C-terminal domain"/>
    <property type="match status" value="1"/>
</dbReference>
<protein>
    <submittedName>
        <fullName evidence="5">DNA-binding transcriptional regulator, AcrR family</fullName>
    </submittedName>
</protein>
<dbReference type="InterPro" id="IPR009057">
    <property type="entry name" value="Homeodomain-like_sf"/>
</dbReference>
<dbReference type="PANTHER" id="PTHR30055:SF175">
    <property type="entry name" value="HTH-TYPE TRANSCRIPTIONAL REPRESSOR KSTR2"/>
    <property type="match status" value="1"/>
</dbReference>
<dbReference type="Pfam" id="PF00440">
    <property type="entry name" value="TetR_N"/>
    <property type="match status" value="1"/>
</dbReference>
<accession>A0A1G7BJQ5</accession>
<evidence type="ECO:0000313" key="6">
    <source>
        <dbReference type="Proteomes" id="UP000199034"/>
    </source>
</evidence>
<gene>
    <name evidence="5" type="ORF">SAMN05421872_11832</name>
</gene>
<proteinExistence type="predicted"/>
<dbReference type="Proteomes" id="UP000199034">
    <property type="component" value="Unassembled WGS sequence"/>
</dbReference>
<evidence type="ECO:0000256" key="3">
    <source>
        <dbReference type="ARBA" id="ARBA00023125"/>
    </source>
</evidence>
<dbReference type="Gene3D" id="1.10.357.10">
    <property type="entry name" value="Tetracycline Repressor, domain 2"/>
    <property type="match status" value="1"/>
</dbReference>
<organism evidence="5 6">
    <name type="scientific">Nocardioides lianchengensis</name>
    <dbReference type="NCBI Taxonomy" id="1045774"/>
    <lineage>
        <taxon>Bacteria</taxon>
        <taxon>Bacillati</taxon>
        <taxon>Actinomycetota</taxon>
        <taxon>Actinomycetes</taxon>
        <taxon>Propionibacteriales</taxon>
        <taxon>Nocardioidaceae</taxon>
        <taxon>Nocardioides</taxon>
    </lineage>
</organism>
<dbReference type="InterPro" id="IPR041490">
    <property type="entry name" value="KstR2_TetR_C"/>
</dbReference>
<dbReference type="OrthoDB" id="3237195at2"/>
<dbReference type="InterPro" id="IPR050109">
    <property type="entry name" value="HTH-type_TetR-like_transc_reg"/>
</dbReference>
<dbReference type="Pfam" id="PF17932">
    <property type="entry name" value="TetR_C_24"/>
    <property type="match status" value="1"/>
</dbReference>
<evidence type="ECO:0000256" key="1">
    <source>
        <dbReference type="ARBA" id="ARBA00022491"/>
    </source>
</evidence>
<dbReference type="SUPFAM" id="SSF46689">
    <property type="entry name" value="Homeodomain-like"/>
    <property type="match status" value="1"/>
</dbReference>